<dbReference type="InterPro" id="IPR011055">
    <property type="entry name" value="Dup_hybrid_motif"/>
</dbReference>
<dbReference type="Proteomes" id="UP000652681">
    <property type="component" value="Unassembled WGS sequence"/>
</dbReference>
<dbReference type="InterPro" id="IPR016047">
    <property type="entry name" value="M23ase_b-sheet_dom"/>
</dbReference>
<dbReference type="GO" id="GO:0004222">
    <property type="term" value="F:metalloendopeptidase activity"/>
    <property type="evidence" value="ECO:0007669"/>
    <property type="project" value="TreeGrafter"/>
</dbReference>
<evidence type="ECO:0000259" key="1">
    <source>
        <dbReference type="Pfam" id="PF01551"/>
    </source>
</evidence>
<dbReference type="CDD" id="cd12797">
    <property type="entry name" value="M23_peptidase"/>
    <property type="match status" value="1"/>
</dbReference>
<dbReference type="PANTHER" id="PTHR21666">
    <property type="entry name" value="PEPTIDASE-RELATED"/>
    <property type="match status" value="1"/>
</dbReference>
<comment type="caution">
    <text evidence="2">The sequence shown here is derived from an EMBL/GenBank/DDBJ whole genome shotgun (WGS) entry which is preliminary data.</text>
</comment>
<organism evidence="2 3">
    <name type="scientific">Taishania pollutisoli</name>
    <dbReference type="NCBI Taxonomy" id="2766479"/>
    <lineage>
        <taxon>Bacteria</taxon>
        <taxon>Pseudomonadati</taxon>
        <taxon>Bacteroidota</taxon>
        <taxon>Flavobacteriia</taxon>
        <taxon>Flavobacteriales</taxon>
        <taxon>Crocinitomicaceae</taxon>
        <taxon>Taishania</taxon>
    </lineage>
</organism>
<evidence type="ECO:0000313" key="3">
    <source>
        <dbReference type="Proteomes" id="UP000652681"/>
    </source>
</evidence>
<dbReference type="PANTHER" id="PTHR21666:SF270">
    <property type="entry name" value="MUREIN HYDROLASE ACTIVATOR ENVC"/>
    <property type="match status" value="1"/>
</dbReference>
<dbReference type="Pfam" id="PF01551">
    <property type="entry name" value="Peptidase_M23"/>
    <property type="match status" value="1"/>
</dbReference>
<protein>
    <submittedName>
        <fullName evidence="2">M23 family metallopeptidase</fullName>
    </submittedName>
</protein>
<name>A0A8J6P9N6_9FLAO</name>
<sequence length="559" mass="62792">MQKITLYTAIFLVCSIRLFSQNEFPSYHPPLKIPLILAGNFGELRPNHFHMGLDFKTQGKEGFELHAVEDGYVSRVKVATYGYGKVVYVDHPNGKTSVYAHCSRFTGKLDSVVRNEQYRAQKFEIELFPAAGEIPLKKGEVFALSGNTGGSTAPHLHFEIRDTKTEHAQNPLVYAFDLPDKRAPELRKVKVFAVNEQGYLVPGKSQESVIVNTKTGYMIAGDTLKIPASFCSSFGGVGLAFDIIDRLDAAENPCGLYGTYLVVDRDTVFGQRTDEISFEHSRYVNSHRDLSAMGNQYHKSFRNISNPLEIYLGDQLGVIHLLPGESKQVQLTAYDPRGNTSNLVFVLQALPGEPAPNYNPSSEQYWYPEEPFLRTYKNWEVKADSFSIYEPFAVSEHTIPHICDVSTPLQKRITVRMKLEHPKTDVQKYYIAVTTKKGGKKALTTNYRDGWLEAKTNNAGNFSIQMDETPPVIKPVSATVNVTGRQVRFSVTDAHSGIETYNLYINGVWQLLEYEYKGNYVFFDVPEGLTGENEVKLVIGDACGNVTEWSKKLNFIAPK</sequence>
<feature type="domain" description="M23ase beta-sheet core" evidence="1">
    <location>
        <begin position="49"/>
        <end position="116"/>
    </location>
</feature>
<dbReference type="InterPro" id="IPR050570">
    <property type="entry name" value="Cell_wall_metabolism_enzyme"/>
</dbReference>
<dbReference type="RefSeq" id="WP_216714202.1">
    <property type="nucleotide sequence ID" value="NZ_JACVEL010000006.1"/>
</dbReference>
<accession>A0A8J6P9N6</accession>
<dbReference type="Gene3D" id="2.70.70.10">
    <property type="entry name" value="Glucose Permease (Domain IIA)"/>
    <property type="match status" value="1"/>
</dbReference>
<dbReference type="SUPFAM" id="SSF51261">
    <property type="entry name" value="Duplicated hybrid motif"/>
    <property type="match status" value="1"/>
</dbReference>
<dbReference type="EMBL" id="JACVEL010000006">
    <property type="protein sequence ID" value="MBC9812811.1"/>
    <property type="molecule type" value="Genomic_DNA"/>
</dbReference>
<reference evidence="2" key="1">
    <citation type="submission" date="2020-09" db="EMBL/GenBank/DDBJ databases">
        <title>Taishania pollutisoli gen. nov., sp. nov., Isolated from Tetrabromobisphenol A-Contaminated Soil.</title>
        <authorList>
            <person name="Chen Q."/>
        </authorList>
    </citation>
    <scope>NUCLEOTIDE SEQUENCE</scope>
    <source>
        <strain evidence="2">CZZ-1</strain>
    </source>
</reference>
<evidence type="ECO:0000313" key="2">
    <source>
        <dbReference type="EMBL" id="MBC9812811.1"/>
    </source>
</evidence>
<proteinExistence type="predicted"/>
<dbReference type="AlphaFoldDB" id="A0A8J6P9N6"/>
<gene>
    <name evidence="2" type="ORF">H9Y05_10045</name>
</gene>
<keyword evidence="3" id="KW-1185">Reference proteome</keyword>